<evidence type="ECO:0000259" key="13">
    <source>
        <dbReference type="PROSITE" id="PS50887"/>
    </source>
</evidence>
<comment type="similarity">
    <text evidence="2">Belongs to the CRISPR-associated Cas10/Csm1 family.</text>
</comment>
<evidence type="ECO:0000256" key="2">
    <source>
        <dbReference type="ARBA" id="ARBA00005700"/>
    </source>
</evidence>
<evidence type="ECO:0000256" key="8">
    <source>
        <dbReference type="ARBA" id="ARBA00022801"/>
    </source>
</evidence>
<dbReference type="GO" id="GO:0016740">
    <property type="term" value="F:transferase activity"/>
    <property type="evidence" value="ECO:0007669"/>
    <property type="project" value="UniProtKB-KW"/>
</dbReference>
<evidence type="ECO:0000256" key="11">
    <source>
        <dbReference type="ARBA" id="ARBA00023118"/>
    </source>
</evidence>
<dbReference type="PANTHER" id="PTHR36528">
    <property type="entry name" value="CRISPR SYSTEM SINGLE-STRAND-SPECIFIC DEOXYRIBONUCLEASE CAS10/CSM1 (SUBTYPE III-A)"/>
    <property type="match status" value="1"/>
</dbReference>
<evidence type="ECO:0000256" key="10">
    <source>
        <dbReference type="ARBA" id="ARBA00022840"/>
    </source>
</evidence>
<dbReference type="Pfam" id="PF18211">
    <property type="entry name" value="Csm1_B"/>
    <property type="match status" value="1"/>
</dbReference>
<keyword evidence="8" id="KW-0378">Hydrolase</keyword>
<dbReference type="SUPFAM" id="SSF109604">
    <property type="entry name" value="HD-domain/PDEase-like"/>
    <property type="match status" value="1"/>
</dbReference>
<keyword evidence="5" id="KW-0540">Nuclease</keyword>
<reference evidence="15 16" key="1">
    <citation type="submission" date="2011-04" db="EMBL/GenBank/DDBJ databases">
        <authorList>
            <person name="Muzny D."/>
            <person name="Qin X."/>
            <person name="Deng J."/>
            <person name="Jiang H."/>
            <person name="Liu Y."/>
            <person name="Qu J."/>
            <person name="Song X.-Z."/>
            <person name="Zhang L."/>
            <person name="Thornton R."/>
            <person name="Coyle M."/>
            <person name="Francisco L."/>
            <person name="Jackson L."/>
            <person name="Javaid M."/>
            <person name="Korchina V."/>
            <person name="Kovar C."/>
            <person name="Mata R."/>
            <person name="Mathew T."/>
            <person name="Ngo R."/>
            <person name="Nguyen L."/>
            <person name="Nguyen N."/>
            <person name="Okwuonu G."/>
            <person name="Ongeri F."/>
            <person name="Pham C."/>
            <person name="Simmons D."/>
            <person name="Wilczek-Boney K."/>
            <person name="Hale W."/>
            <person name="Jakkamsetti A."/>
            <person name="Pham P."/>
            <person name="Ruth R."/>
            <person name="San Lucas F."/>
            <person name="Warren J."/>
            <person name="Zhang J."/>
            <person name="Zhao Z."/>
            <person name="Zhou C."/>
            <person name="Zhu D."/>
            <person name="Lee S."/>
            <person name="Bess C."/>
            <person name="Blankenburg K."/>
            <person name="Forbes L."/>
            <person name="Fu Q."/>
            <person name="Gubbala S."/>
            <person name="Hirani K."/>
            <person name="Jayaseelan J.C."/>
            <person name="Lara F."/>
            <person name="Munidasa M."/>
            <person name="Palculict T."/>
            <person name="Patil S."/>
            <person name="Pu L.-L."/>
            <person name="Saada N."/>
            <person name="Tang L."/>
            <person name="Weissenberger G."/>
            <person name="Zhu Y."/>
            <person name="Hemphill L."/>
            <person name="Shang Y."/>
            <person name="Youmans B."/>
            <person name="Ayvaz T."/>
            <person name="Ross M."/>
            <person name="Santibanez J."/>
            <person name="Aqrawi P."/>
            <person name="Gross S."/>
            <person name="Joshi V."/>
            <person name="Fowler G."/>
            <person name="Nazareth L."/>
            <person name="Reid J."/>
            <person name="Worley K."/>
            <person name="Petrosino J."/>
            <person name="Highlander S."/>
            <person name="Gibbs R."/>
        </authorList>
    </citation>
    <scope>NUCLEOTIDE SEQUENCE [LARGE SCALE GENOMIC DNA]</scope>
    <source>
        <strain evidence="15 16">DSM 2778</strain>
    </source>
</reference>
<dbReference type="Proteomes" id="UP000004067">
    <property type="component" value="Unassembled WGS sequence"/>
</dbReference>
<evidence type="ECO:0000256" key="1">
    <source>
        <dbReference type="ARBA" id="ARBA00001968"/>
    </source>
</evidence>
<dbReference type="InterPro" id="IPR041062">
    <property type="entry name" value="Csm1_B"/>
</dbReference>
<dbReference type="PROSITE" id="PS50887">
    <property type="entry name" value="GGDEF"/>
    <property type="match status" value="1"/>
</dbReference>
<sequence length="828" mass="91760">MILIEKGDEAMEDLCQRIERAALLHDIGKLVHRANAAAGTHSAAGVTFLARFAEDVDRDILRAVGHHHAEELKNLRTDVDDISYIVYEADNLAAASDRRLTDESAGGFSAAANLQSVFHLFGEGGMSSAKEAFHLCALDPEGTAIQFPHPVDEIQATEAEYQRLYQTLETNFRKKSPMQMQVGELLRVLEGVLSYVPSSTARAEAADISLYDHVRLTAAYAAAMYRYFEAHGITDYRSFAAGKEGRALRETEMYLLVSGDVSGIQPFIYGIPSGGALKSLRGRSFYLEILLENVVDEILDACGISRSALLYTGGGHFYLLLPNTDTVTETLYRARMEINAWLLRHFGTALYLALSWTPCAADEFRAQEDGIHGTQAVFRRVSELLAEEKLCRYSMEQLEALFTPTSALNRLHDAARECAICRTSTTELTPYREPDGVEACPMCNALYAFGQRILEQDVFCVGVQGGTDMLPLPGIGRELYLAAESIERVERLPQPPERLYIKNKVYTGERLATHLWLGDYTAREDGRVIELAHLAARSGGAEDAAGIRRLGVLRADVDNLGAAFLAGFPAAYATLTRTAALSRQLSLFFKCYINAICAGQHGMEPFSLFGRGKKAARDVHIVYSGGDDLFLLGAWDDIVEMAVDLRRAFLRFTSGKLHFSAGIGFFKEKCPVAEMARQTGALESLAKRLPGKDAVALFGVERTGRIPTATYEWNAFIDGVCGEKMAFLRTHFAFEGNEHVTRVPLGKSKAYQLLGLLEADGRSIEIARFAYVLARMERGLHSEARPSYARIRTQLYAWYRDESDRRQLSTALQFIIYSMREKGVQPDG</sequence>
<dbReference type="STRING" id="888060.HMPREF9081_0266"/>
<dbReference type="AlphaFoldDB" id="F5RJ31"/>
<evidence type="ECO:0000259" key="14">
    <source>
        <dbReference type="PROSITE" id="PS51831"/>
    </source>
</evidence>
<dbReference type="GO" id="GO:0051607">
    <property type="term" value="P:defense response to virus"/>
    <property type="evidence" value="ECO:0007669"/>
    <property type="project" value="UniProtKB-KW"/>
</dbReference>
<evidence type="ECO:0000256" key="5">
    <source>
        <dbReference type="ARBA" id="ARBA00022722"/>
    </source>
</evidence>
<feature type="domain" description="HD" evidence="14">
    <location>
        <begin position="1"/>
        <end position="95"/>
    </location>
</feature>
<evidence type="ECO:0000256" key="12">
    <source>
        <dbReference type="ARBA" id="ARBA00032922"/>
    </source>
</evidence>
<evidence type="ECO:0000313" key="16">
    <source>
        <dbReference type="Proteomes" id="UP000004067"/>
    </source>
</evidence>
<protein>
    <recommendedName>
        <fullName evidence="3">CRISPR system single-strand-specific deoxyribonuclease Cas10/Csm1 (subtype III-A)</fullName>
    </recommendedName>
    <alternativeName>
        <fullName evidence="12">Cyclic oligoadenylate synthase</fullName>
    </alternativeName>
</protein>
<gene>
    <name evidence="15" type="primary">csm1</name>
    <name evidence="15" type="ORF">HMPREF9081_0266</name>
</gene>
<dbReference type="HOGENOM" id="CLU_017487_1_0_9"/>
<dbReference type="Pfam" id="PF22335">
    <property type="entry name" value="Cas10-Cmr2_palm2"/>
    <property type="match status" value="1"/>
</dbReference>
<keyword evidence="11" id="KW-0051">Antiviral defense</keyword>
<comment type="caution">
    <text evidence="15">The sequence shown here is derived from an EMBL/GenBank/DDBJ whole genome shotgun (WGS) entry which is preliminary data.</text>
</comment>
<dbReference type="CDD" id="cd09680">
    <property type="entry name" value="Cas10_III"/>
    <property type="match status" value="1"/>
</dbReference>
<evidence type="ECO:0000256" key="7">
    <source>
        <dbReference type="ARBA" id="ARBA00022759"/>
    </source>
</evidence>
<proteinExistence type="inferred from homology"/>
<accession>F5RJ31</accession>
<dbReference type="Pfam" id="PF20824">
    <property type="entry name" value="Cmr2_hel_dom2"/>
    <property type="match status" value="1"/>
</dbReference>
<keyword evidence="10" id="KW-0067">ATP-binding</keyword>
<dbReference type="InterPro" id="IPR013408">
    <property type="entry name" value="Cas10/Csm1"/>
</dbReference>
<dbReference type="Pfam" id="PF01966">
    <property type="entry name" value="HD"/>
    <property type="match status" value="1"/>
</dbReference>
<dbReference type="GO" id="GO:0004519">
    <property type="term" value="F:endonuclease activity"/>
    <property type="evidence" value="ECO:0007669"/>
    <property type="project" value="UniProtKB-KW"/>
</dbReference>
<keyword evidence="16" id="KW-1185">Reference proteome</keyword>
<dbReference type="GO" id="GO:0004527">
    <property type="term" value="F:exonuclease activity"/>
    <property type="evidence" value="ECO:0007669"/>
    <property type="project" value="UniProtKB-KW"/>
</dbReference>
<evidence type="ECO:0000313" key="15">
    <source>
        <dbReference type="EMBL" id="EGK62262.1"/>
    </source>
</evidence>
<dbReference type="PROSITE" id="PS51831">
    <property type="entry name" value="HD"/>
    <property type="match status" value="1"/>
</dbReference>
<evidence type="ECO:0000256" key="3">
    <source>
        <dbReference type="ARBA" id="ARBA00014333"/>
    </source>
</evidence>
<dbReference type="Gene3D" id="3.30.70.270">
    <property type="match status" value="1"/>
</dbReference>
<keyword evidence="4" id="KW-0808">Transferase</keyword>
<comment type="cofactor">
    <cofactor evidence="1">
        <name>a divalent metal cation</name>
        <dbReference type="ChEBI" id="CHEBI:60240"/>
    </cofactor>
</comment>
<evidence type="ECO:0000256" key="6">
    <source>
        <dbReference type="ARBA" id="ARBA00022741"/>
    </source>
</evidence>
<organism evidence="15 16">
    <name type="scientific">Centipeda periodontii DSM 2778</name>
    <dbReference type="NCBI Taxonomy" id="888060"/>
    <lineage>
        <taxon>Bacteria</taxon>
        <taxon>Bacillati</taxon>
        <taxon>Bacillota</taxon>
        <taxon>Negativicutes</taxon>
        <taxon>Selenomonadales</taxon>
        <taxon>Selenomonadaceae</taxon>
        <taxon>Centipeda</taxon>
    </lineage>
</organism>
<evidence type="ECO:0000256" key="9">
    <source>
        <dbReference type="ARBA" id="ARBA00022839"/>
    </source>
</evidence>
<dbReference type="InterPro" id="IPR000160">
    <property type="entry name" value="GGDEF_dom"/>
</dbReference>
<dbReference type="Gene3D" id="1.10.3210.10">
    <property type="entry name" value="Hypothetical protein af1432"/>
    <property type="match status" value="1"/>
</dbReference>
<keyword evidence="7" id="KW-0255">Endonuclease</keyword>
<evidence type="ECO:0000256" key="4">
    <source>
        <dbReference type="ARBA" id="ARBA00022679"/>
    </source>
</evidence>
<dbReference type="NCBIfam" id="TIGR02578">
    <property type="entry name" value="cas_TM1811_Csm1"/>
    <property type="match status" value="1"/>
</dbReference>
<name>F5RJ31_9FIRM</name>
<keyword evidence="6" id="KW-0547">Nucleotide-binding</keyword>
<dbReference type="InterPro" id="IPR048693">
    <property type="entry name" value="Cmr2-like_C"/>
</dbReference>
<dbReference type="InterPro" id="IPR052117">
    <property type="entry name" value="Cas10/Csm1_subtype-III-A"/>
</dbReference>
<dbReference type="InterPro" id="IPR043128">
    <property type="entry name" value="Rev_trsase/Diguanyl_cyclase"/>
</dbReference>
<feature type="domain" description="GGDEF" evidence="13">
    <location>
        <begin position="548"/>
        <end position="700"/>
    </location>
</feature>
<dbReference type="EMBL" id="AFHQ01000005">
    <property type="protein sequence ID" value="EGK62262.1"/>
    <property type="molecule type" value="Genomic_DNA"/>
</dbReference>
<dbReference type="GO" id="GO:0005524">
    <property type="term" value="F:ATP binding"/>
    <property type="evidence" value="ECO:0007669"/>
    <property type="project" value="UniProtKB-KW"/>
</dbReference>
<keyword evidence="9" id="KW-0269">Exonuclease</keyword>
<dbReference type="eggNOG" id="COG1353">
    <property type="taxonomic scope" value="Bacteria"/>
</dbReference>
<dbReference type="InterPro" id="IPR054767">
    <property type="entry name" value="Cas10-Cmr2_palm2"/>
</dbReference>
<dbReference type="InterPro" id="IPR006674">
    <property type="entry name" value="HD_domain"/>
</dbReference>
<dbReference type="PANTHER" id="PTHR36528:SF1">
    <property type="entry name" value="CRISPR SYSTEM SINGLE-STRAND-SPECIFIC DEOXYRIBONUCLEASE CAS10_CSM1 (SUBTYPE III-A)"/>
    <property type="match status" value="1"/>
</dbReference>